<keyword evidence="2 4" id="KW-0808">Transferase</keyword>
<comment type="caution">
    <text evidence="4">The sequence shown here is derived from an EMBL/GenBank/DDBJ whole genome shotgun (WGS) entry which is preliminary data.</text>
</comment>
<gene>
    <name evidence="4" type="ORF">CHO01_09410</name>
    <name evidence="5" type="ORF">HNR08_000721</name>
</gene>
<dbReference type="SUPFAM" id="SSF53756">
    <property type="entry name" value="UDP-Glycosyltransferase/glycogen phosphorylase"/>
    <property type="match status" value="1"/>
</dbReference>
<dbReference type="RefSeq" id="WP_146834316.1">
    <property type="nucleotide sequence ID" value="NZ_BJVQ01000007.1"/>
</dbReference>
<accession>A0A511F9D3</accession>
<dbReference type="OrthoDB" id="9801573at2"/>
<evidence type="ECO:0000313" key="6">
    <source>
        <dbReference type="Proteomes" id="UP000321723"/>
    </source>
</evidence>
<evidence type="ECO:0000256" key="2">
    <source>
        <dbReference type="ARBA" id="ARBA00022679"/>
    </source>
</evidence>
<protein>
    <submittedName>
        <fullName evidence="4">Glycosyl transferase family 1</fullName>
    </submittedName>
    <submittedName>
        <fullName evidence="5">Glycosyltransferase involved in cell wall biosynthesis</fullName>
    </submittedName>
</protein>
<proteinExistence type="predicted"/>
<feature type="domain" description="Glycosyltransferase subfamily 4-like N-terminal" evidence="3">
    <location>
        <begin position="23"/>
        <end position="183"/>
    </location>
</feature>
<dbReference type="AlphaFoldDB" id="A0A511F9D3"/>
<keyword evidence="1" id="KW-0328">Glycosyltransferase</keyword>
<dbReference type="Pfam" id="PF13692">
    <property type="entry name" value="Glyco_trans_1_4"/>
    <property type="match status" value="1"/>
</dbReference>
<dbReference type="GO" id="GO:0016757">
    <property type="term" value="F:glycosyltransferase activity"/>
    <property type="evidence" value="ECO:0007669"/>
    <property type="project" value="UniProtKB-KW"/>
</dbReference>
<dbReference type="PANTHER" id="PTHR12526">
    <property type="entry name" value="GLYCOSYLTRANSFERASE"/>
    <property type="match status" value="1"/>
</dbReference>
<evidence type="ECO:0000313" key="4">
    <source>
        <dbReference type="EMBL" id="GEL45825.1"/>
    </source>
</evidence>
<dbReference type="Proteomes" id="UP000321723">
    <property type="component" value="Unassembled WGS sequence"/>
</dbReference>
<reference evidence="5 7" key="2">
    <citation type="submission" date="2020-08" db="EMBL/GenBank/DDBJ databases">
        <title>Sequencing the genomes of 1000 actinobacteria strains.</title>
        <authorList>
            <person name="Klenk H.-P."/>
        </authorList>
    </citation>
    <scope>NUCLEOTIDE SEQUENCE [LARGE SCALE GENOMIC DNA]</scope>
    <source>
        <strain evidence="5 7">DSM 9581</strain>
    </source>
</reference>
<dbReference type="PANTHER" id="PTHR12526:SF510">
    <property type="entry name" value="D-INOSITOL 3-PHOSPHATE GLYCOSYLTRANSFERASE"/>
    <property type="match status" value="1"/>
</dbReference>
<dbReference type="EMBL" id="BJVQ01000007">
    <property type="protein sequence ID" value="GEL45825.1"/>
    <property type="molecule type" value="Genomic_DNA"/>
</dbReference>
<organism evidence="4 6">
    <name type="scientific">Cellulomonas hominis</name>
    <dbReference type="NCBI Taxonomy" id="156981"/>
    <lineage>
        <taxon>Bacteria</taxon>
        <taxon>Bacillati</taxon>
        <taxon>Actinomycetota</taxon>
        <taxon>Actinomycetes</taxon>
        <taxon>Micrococcales</taxon>
        <taxon>Cellulomonadaceae</taxon>
        <taxon>Cellulomonas</taxon>
    </lineage>
</organism>
<evidence type="ECO:0000256" key="1">
    <source>
        <dbReference type="ARBA" id="ARBA00022676"/>
    </source>
</evidence>
<evidence type="ECO:0000313" key="5">
    <source>
        <dbReference type="EMBL" id="MBB5471985.1"/>
    </source>
</evidence>
<reference evidence="4 6" key="1">
    <citation type="submission" date="2019-07" db="EMBL/GenBank/DDBJ databases">
        <title>Whole genome shotgun sequence of Cellulomonas hominis NBRC 16055.</title>
        <authorList>
            <person name="Hosoyama A."/>
            <person name="Uohara A."/>
            <person name="Ohji S."/>
            <person name="Ichikawa N."/>
        </authorList>
    </citation>
    <scope>NUCLEOTIDE SEQUENCE [LARGE SCALE GENOMIC DNA]</scope>
    <source>
        <strain evidence="4 6">NBRC 16055</strain>
    </source>
</reference>
<keyword evidence="6" id="KW-1185">Reference proteome</keyword>
<evidence type="ECO:0000259" key="3">
    <source>
        <dbReference type="Pfam" id="PF13439"/>
    </source>
</evidence>
<dbReference type="InterPro" id="IPR028098">
    <property type="entry name" value="Glyco_trans_4-like_N"/>
</dbReference>
<dbReference type="Pfam" id="PF13439">
    <property type="entry name" value="Glyco_transf_4"/>
    <property type="match status" value="1"/>
</dbReference>
<dbReference type="EMBL" id="JACHDN010000001">
    <property type="protein sequence ID" value="MBB5471985.1"/>
    <property type="molecule type" value="Genomic_DNA"/>
</dbReference>
<evidence type="ECO:0000313" key="7">
    <source>
        <dbReference type="Proteomes" id="UP000564629"/>
    </source>
</evidence>
<dbReference type="Gene3D" id="3.40.50.2000">
    <property type="entry name" value="Glycogen Phosphorylase B"/>
    <property type="match status" value="2"/>
</dbReference>
<sequence>MRIALIVKHPVLPEVTAGGILDLHHLARELAREGHRPEVVATKYGGRRLLPHRLLQRVRPGRPTVWRDVVNGYPTSRYGDWALHTGVLQRLDRGDWDVVALQDVATFDLIDAVHRRRVPLLIRIVAVQEVDALERRAAADPAFAAVLRDPAVRVISNSQYVAGRVRGQLGLDTPVVYPPIDLDECRSAVHEPTDVTMVNPRDVKGIDTTLAVAALLPHRQFLLQEAWALDPAERAALLDRLRALPNVRLSPVAASVADVYRRTAVLLVPSRVVETFGRVALEGAANGIPVVATRAGGLPEAVGAGGVLVDPAAPASAWAEAVEGLLADPGRRAAVGAAGVVHAAEPAFDQRAVAAEIVRIAEQASSGEQLAA</sequence>
<dbReference type="CDD" id="cd03801">
    <property type="entry name" value="GT4_PimA-like"/>
    <property type="match status" value="1"/>
</dbReference>
<dbReference type="Proteomes" id="UP000564629">
    <property type="component" value="Unassembled WGS sequence"/>
</dbReference>
<name>A0A511F9D3_9CELL</name>